<evidence type="ECO:0000313" key="2">
    <source>
        <dbReference type="EMBL" id="GAB1309795.1"/>
    </source>
</evidence>
<evidence type="ECO:0000256" key="1">
    <source>
        <dbReference type="SAM" id="MobiDB-lite"/>
    </source>
</evidence>
<protein>
    <submittedName>
        <fullName evidence="2">Uncharacterized protein</fullName>
    </submittedName>
</protein>
<organism evidence="2 3">
    <name type="scientific">Madurella fahalii</name>
    <dbReference type="NCBI Taxonomy" id="1157608"/>
    <lineage>
        <taxon>Eukaryota</taxon>
        <taxon>Fungi</taxon>
        <taxon>Dikarya</taxon>
        <taxon>Ascomycota</taxon>
        <taxon>Pezizomycotina</taxon>
        <taxon>Sordariomycetes</taxon>
        <taxon>Sordariomycetidae</taxon>
        <taxon>Sordariales</taxon>
        <taxon>Sordariales incertae sedis</taxon>
        <taxon>Madurella</taxon>
    </lineage>
</organism>
<dbReference type="RefSeq" id="XP_070911528.1">
    <property type="nucleotide sequence ID" value="XM_071055427.1"/>
</dbReference>
<accession>A0ABQ0FWT7</accession>
<sequence>MLGKTKQNVDIFIAPKNIRQAVMEAMEHPLCSQEVRDLRPSGVPPPPSAVKRFLEESDKFRKQRRFEETPVTPTLPSYRQRLLLDGGQSEETPATPTPHSHYQRRLWDGHWSEEMPVTPSRPSRPSRPSHRLQLSLDGHSTSSARMREDLSNLAEGNGFG</sequence>
<gene>
    <name evidence="2" type="ORF">MFIFM68171_00005</name>
</gene>
<comment type="caution">
    <text evidence="2">The sequence shown here is derived from an EMBL/GenBank/DDBJ whole genome shotgun (WGS) entry which is preliminary data.</text>
</comment>
<proteinExistence type="predicted"/>
<feature type="compositionally biased region" description="Polar residues" evidence="1">
    <location>
        <begin position="89"/>
        <end position="100"/>
    </location>
</feature>
<feature type="region of interest" description="Disordered" evidence="1">
    <location>
        <begin position="85"/>
        <end position="160"/>
    </location>
</feature>
<name>A0ABQ0FWT7_9PEZI</name>
<reference evidence="2 3" key="1">
    <citation type="submission" date="2024-09" db="EMBL/GenBank/DDBJ databases">
        <title>Itraconazole resistance in Madurella fahalii resulting from another homologue of gene encoding cytochrome P450 14-alpha sterol demethylase (CYP51).</title>
        <authorList>
            <person name="Yoshioka I."/>
            <person name="Fahal A.H."/>
            <person name="Kaneko S."/>
            <person name="Yaguchi T."/>
        </authorList>
    </citation>
    <scope>NUCLEOTIDE SEQUENCE [LARGE SCALE GENOMIC DNA]</scope>
    <source>
        <strain evidence="2 3">IFM 68171</strain>
    </source>
</reference>
<keyword evidence="3" id="KW-1185">Reference proteome</keyword>
<dbReference type="Proteomes" id="UP001628179">
    <property type="component" value="Unassembled WGS sequence"/>
</dbReference>
<dbReference type="EMBL" id="BAAFSV010000001">
    <property type="protein sequence ID" value="GAB1309795.1"/>
    <property type="molecule type" value="Genomic_DNA"/>
</dbReference>
<dbReference type="GeneID" id="98170750"/>
<evidence type="ECO:0000313" key="3">
    <source>
        <dbReference type="Proteomes" id="UP001628179"/>
    </source>
</evidence>